<dbReference type="SUPFAM" id="SSF55729">
    <property type="entry name" value="Acyl-CoA N-acyltransferases (Nat)"/>
    <property type="match status" value="1"/>
</dbReference>
<proteinExistence type="predicted"/>
<dbReference type="GO" id="GO:0016747">
    <property type="term" value="F:acyltransferase activity, transferring groups other than amino-acyl groups"/>
    <property type="evidence" value="ECO:0007669"/>
    <property type="project" value="InterPro"/>
</dbReference>
<dbReference type="AlphaFoldDB" id="A0A9D2JHZ2"/>
<sequence length="182" mass="20108">MRFAPRTFTDRAGRAVLLRSPEPADAAALLDCLKRTSGETPYLLRDPEEITLTVAQEEAFLQNMLDDPRCGMLVADLDGQILGSASLSMAGPCRRMAHRCDLAIALYRDFWGQGLGRAMMQTLLDTAPTLGYTQAELQVVCDNHTAIGLYKKLGFAECGRLPGYLRYPDGRLADALWMVRPL</sequence>
<evidence type="ECO:0000259" key="3">
    <source>
        <dbReference type="PROSITE" id="PS51186"/>
    </source>
</evidence>
<name>A0A9D2JHZ2_9FIRM</name>
<evidence type="ECO:0000256" key="1">
    <source>
        <dbReference type="ARBA" id="ARBA00022679"/>
    </source>
</evidence>
<protein>
    <submittedName>
        <fullName evidence="4">GNAT family N-acetyltransferase</fullName>
    </submittedName>
</protein>
<dbReference type="Pfam" id="PF00583">
    <property type="entry name" value="Acetyltransf_1"/>
    <property type="match status" value="1"/>
</dbReference>
<dbReference type="PANTHER" id="PTHR43877">
    <property type="entry name" value="AMINOALKYLPHOSPHONATE N-ACETYLTRANSFERASE-RELATED-RELATED"/>
    <property type="match status" value="1"/>
</dbReference>
<dbReference type="PROSITE" id="PS51186">
    <property type="entry name" value="GNAT"/>
    <property type="match status" value="1"/>
</dbReference>
<dbReference type="Proteomes" id="UP000824031">
    <property type="component" value="Unassembled WGS sequence"/>
</dbReference>
<accession>A0A9D2JHZ2</accession>
<dbReference type="InterPro" id="IPR050832">
    <property type="entry name" value="Bact_Acetyltransf"/>
</dbReference>
<gene>
    <name evidence="4" type="ORF">H9810_11635</name>
</gene>
<feature type="domain" description="N-acetyltransferase" evidence="3">
    <location>
        <begin position="16"/>
        <end position="182"/>
    </location>
</feature>
<organism evidence="4 5">
    <name type="scientific">Candidatus Gemmiger excrementavium</name>
    <dbReference type="NCBI Taxonomy" id="2838608"/>
    <lineage>
        <taxon>Bacteria</taxon>
        <taxon>Bacillati</taxon>
        <taxon>Bacillota</taxon>
        <taxon>Clostridia</taxon>
        <taxon>Eubacteriales</taxon>
        <taxon>Gemmiger</taxon>
    </lineage>
</organism>
<dbReference type="Gene3D" id="3.40.630.30">
    <property type="match status" value="1"/>
</dbReference>
<comment type="caution">
    <text evidence="4">The sequence shown here is derived from an EMBL/GenBank/DDBJ whole genome shotgun (WGS) entry which is preliminary data.</text>
</comment>
<keyword evidence="2" id="KW-0012">Acyltransferase</keyword>
<evidence type="ECO:0000313" key="5">
    <source>
        <dbReference type="Proteomes" id="UP000824031"/>
    </source>
</evidence>
<reference evidence="4" key="1">
    <citation type="journal article" date="2021" name="PeerJ">
        <title>Extensive microbial diversity within the chicken gut microbiome revealed by metagenomics and culture.</title>
        <authorList>
            <person name="Gilroy R."/>
            <person name="Ravi A."/>
            <person name="Getino M."/>
            <person name="Pursley I."/>
            <person name="Horton D.L."/>
            <person name="Alikhan N.F."/>
            <person name="Baker D."/>
            <person name="Gharbi K."/>
            <person name="Hall N."/>
            <person name="Watson M."/>
            <person name="Adriaenssens E.M."/>
            <person name="Foster-Nyarko E."/>
            <person name="Jarju S."/>
            <person name="Secka A."/>
            <person name="Antonio M."/>
            <person name="Oren A."/>
            <person name="Chaudhuri R.R."/>
            <person name="La Ragione R."/>
            <person name="Hildebrand F."/>
            <person name="Pallen M.J."/>
        </authorList>
    </citation>
    <scope>NUCLEOTIDE SEQUENCE</scope>
    <source>
        <strain evidence="4">3436</strain>
    </source>
</reference>
<dbReference type="CDD" id="cd04301">
    <property type="entry name" value="NAT_SF"/>
    <property type="match status" value="1"/>
</dbReference>
<keyword evidence="1" id="KW-0808">Transferase</keyword>
<dbReference type="InterPro" id="IPR000182">
    <property type="entry name" value="GNAT_dom"/>
</dbReference>
<evidence type="ECO:0000256" key="2">
    <source>
        <dbReference type="ARBA" id="ARBA00023315"/>
    </source>
</evidence>
<evidence type="ECO:0000313" key="4">
    <source>
        <dbReference type="EMBL" id="HIZ49359.1"/>
    </source>
</evidence>
<dbReference type="InterPro" id="IPR016181">
    <property type="entry name" value="Acyl_CoA_acyltransferase"/>
</dbReference>
<dbReference type="EMBL" id="DXBO01000174">
    <property type="protein sequence ID" value="HIZ49359.1"/>
    <property type="molecule type" value="Genomic_DNA"/>
</dbReference>
<reference evidence="4" key="2">
    <citation type="submission" date="2021-04" db="EMBL/GenBank/DDBJ databases">
        <authorList>
            <person name="Gilroy R."/>
        </authorList>
    </citation>
    <scope>NUCLEOTIDE SEQUENCE</scope>
    <source>
        <strain evidence="4">3436</strain>
    </source>
</reference>